<reference evidence="2" key="1">
    <citation type="submission" date="2021-01" db="EMBL/GenBank/DDBJ databases">
        <authorList>
            <person name="Corre E."/>
            <person name="Pelletier E."/>
            <person name="Niang G."/>
            <person name="Scheremetjew M."/>
            <person name="Finn R."/>
            <person name="Kale V."/>
            <person name="Holt S."/>
            <person name="Cochrane G."/>
            <person name="Meng A."/>
            <person name="Brown T."/>
            <person name="Cohen L."/>
        </authorList>
    </citation>
    <scope>NUCLEOTIDE SEQUENCE</scope>
    <source>
        <strain evidence="2">NIES-381</strain>
    </source>
</reference>
<name>A0A6U8ACR1_9EUGL</name>
<sequence length="121" mass="13213">MRDTIANPIENTMTQMLLQSALDIQDKHNILATASEDVMVETTTRVGETYLWCSWHDPPAPGRLAGSVAWQPSGPLDLYDWPPCWVPPVGSLGQSGGGDPHPSFAGWICSPALYMMASRMI</sequence>
<organism evidence="2">
    <name type="scientific">Eutreptiella gymnastica</name>
    <dbReference type="NCBI Taxonomy" id="73025"/>
    <lineage>
        <taxon>Eukaryota</taxon>
        <taxon>Discoba</taxon>
        <taxon>Euglenozoa</taxon>
        <taxon>Euglenida</taxon>
        <taxon>Spirocuta</taxon>
        <taxon>Euglenophyceae</taxon>
        <taxon>Eutreptiales</taxon>
        <taxon>Eutreptiaceae</taxon>
        <taxon>Eutreptiella</taxon>
    </lineage>
</organism>
<proteinExistence type="predicted"/>
<evidence type="ECO:0000313" key="1">
    <source>
        <dbReference type="EMBL" id="CAD9010494.1"/>
    </source>
</evidence>
<gene>
    <name evidence="1" type="ORF">EGYM00392_LOCUS21591</name>
    <name evidence="2" type="ORF">EGYM00392_LOCUS21592</name>
</gene>
<dbReference type="EMBL" id="HBGA01058566">
    <property type="protein sequence ID" value="CAD9010495.1"/>
    <property type="molecule type" value="Transcribed_RNA"/>
</dbReference>
<dbReference type="AlphaFoldDB" id="A0A6U8ACR1"/>
<evidence type="ECO:0000313" key="2">
    <source>
        <dbReference type="EMBL" id="CAD9010495.1"/>
    </source>
</evidence>
<dbReference type="EMBL" id="HBGA01058565">
    <property type="protein sequence ID" value="CAD9010494.1"/>
    <property type="molecule type" value="Transcribed_RNA"/>
</dbReference>
<protein>
    <submittedName>
        <fullName evidence="2">Uncharacterized protein</fullName>
    </submittedName>
</protein>
<accession>A0A6U8ACR1</accession>